<comment type="caution">
    <text evidence="10">The sequence shown here is derived from an EMBL/GenBank/DDBJ whole genome shotgun (WGS) entry which is preliminary data.</text>
</comment>
<evidence type="ECO:0000313" key="11">
    <source>
        <dbReference type="Proteomes" id="UP000011021"/>
    </source>
</evidence>
<dbReference type="HOGENOM" id="CLU_028518_1_1_4"/>
<dbReference type="AlphaFoldDB" id="E7S0L3"/>
<dbReference type="PROSITE" id="PS50928">
    <property type="entry name" value="ABC_TM1"/>
    <property type="match status" value="1"/>
</dbReference>
<dbReference type="PANTHER" id="PTHR43386:SF25">
    <property type="entry name" value="PEPTIDE ABC TRANSPORTER PERMEASE PROTEIN"/>
    <property type="match status" value="1"/>
</dbReference>
<dbReference type="InterPro" id="IPR035906">
    <property type="entry name" value="MetI-like_sf"/>
</dbReference>
<dbReference type="InterPro" id="IPR000515">
    <property type="entry name" value="MetI-like"/>
</dbReference>
<dbReference type="CDD" id="cd06261">
    <property type="entry name" value="TM_PBP2"/>
    <property type="match status" value="1"/>
</dbReference>
<dbReference type="PANTHER" id="PTHR43386">
    <property type="entry name" value="OLIGOPEPTIDE TRANSPORT SYSTEM PERMEASE PROTEIN APPC"/>
    <property type="match status" value="1"/>
</dbReference>
<sequence length="330" mass="34674">MVPVNEDLQTSAPRRDGGAGHVAESAAGRLSEDRGARQGEDMPQQGHVVAEARATGFWRRALRHPGFVVGALLVLALVLMAGVSAFWTPYGPEDLDMEAVLEPSSAAHWLGTDAFGRDVASLLLLGAQASLLAGVIAVGIGLGAGLLLGLLAAARPGHVQGLIMRTADFMLAFPAILTAIMLTAVFGAGLGNAIVAVGIYNIPSFVRITRAAAAGVWSREYAMAARACGLGPWQITWRHVLPNILPLLLVQATVRFAVAILAEAALSFLGFGVQPPQPSWGRMLADAQSVLFEAPLQALWPGLAIMLAVLGLNLLGDGLRDLLDPKLRRR</sequence>
<feature type="transmembrane region" description="Helical" evidence="7">
    <location>
        <begin position="67"/>
        <end position="87"/>
    </location>
</feature>
<dbReference type="EMBL" id="AEQP01000023">
    <property type="protein sequence ID" value="EFV93787.1"/>
    <property type="molecule type" value="Genomic_DNA"/>
</dbReference>
<evidence type="ECO:0000259" key="9">
    <source>
        <dbReference type="PROSITE" id="PS50928"/>
    </source>
</evidence>
<organism evidence="10 11">
    <name type="scientific">Lautropia mirabilis ATCC 51599</name>
    <dbReference type="NCBI Taxonomy" id="887898"/>
    <lineage>
        <taxon>Bacteria</taxon>
        <taxon>Pseudomonadati</taxon>
        <taxon>Pseudomonadota</taxon>
        <taxon>Betaproteobacteria</taxon>
        <taxon>Burkholderiales</taxon>
        <taxon>Burkholderiaceae</taxon>
        <taxon>Lautropia</taxon>
    </lineage>
</organism>
<feature type="domain" description="ABC transmembrane type-1" evidence="9">
    <location>
        <begin position="127"/>
        <end position="316"/>
    </location>
</feature>
<dbReference type="eggNOG" id="COG1173">
    <property type="taxonomic scope" value="Bacteria"/>
</dbReference>
<keyword evidence="6 7" id="KW-0472">Membrane</keyword>
<keyword evidence="3" id="KW-1003">Cell membrane</keyword>
<dbReference type="STRING" id="887898.HMPREF0551_2477"/>
<dbReference type="Proteomes" id="UP000011021">
    <property type="component" value="Unassembled WGS sequence"/>
</dbReference>
<gene>
    <name evidence="10" type="ORF">HMPREF0551_2477</name>
</gene>
<evidence type="ECO:0000256" key="2">
    <source>
        <dbReference type="ARBA" id="ARBA00022448"/>
    </source>
</evidence>
<evidence type="ECO:0000256" key="6">
    <source>
        <dbReference type="ARBA" id="ARBA00023136"/>
    </source>
</evidence>
<protein>
    <submittedName>
        <fullName evidence="10">ABC transporter, permease protein</fullName>
    </submittedName>
</protein>
<keyword evidence="11" id="KW-1185">Reference proteome</keyword>
<evidence type="ECO:0000256" key="1">
    <source>
        <dbReference type="ARBA" id="ARBA00004651"/>
    </source>
</evidence>
<feature type="region of interest" description="Disordered" evidence="8">
    <location>
        <begin position="1"/>
        <end position="46"/>
    </location>
</feature>
<evidence type="ECO:0000256" key="5">
    <source>
        <dbReference type="ARBA" id="ARBA00022989"/>
    </source>
</evidence>
<keyword evidence="5 7" id="KW-1133">Transmembrane helix</keyword>
<feature type="transmembrane region" description="Helical" evidence="7">
    <location>
        <begin position="131"/>
        <end position="154"/>
    </location>
</feature>
<reference evidence="10 11" key="1">
    <citation type="submission" date="2010-12" db="EMBL/GenBank/DDBJ databases">
        <authorList>
            <person name="Muzny D."/>
            <person name="Qin X."/>
            <person name="Deng J."/>
            <person name="Jiang H."/>
            <person name="Liu Y."/>
            <person name="Qu J."/>
            <person name="Song X.-Z."/>
            <person name="Zhang L."/>
            <person name="Thornton R."/>
            <person name="Coyle M."/>
            <person name="Francisco L."/>
            <person name="Jackson L."/>
            <person name="Javaid M."/>
            <person name="Korchina V."/>
            <person name="Kovar C."/>
            <person name="Mata R."/>
            <person name="Mathew T."/>
            <person name="Ngo R."/>
            <person name="Nguyen L."/>
            <person name="Nguyen N."/>
            <person name="Okwuonu G."/>
            <person name="Ongeri F."/>
            <person name="Pham C."/>
            <person name="Simmons D."/>
            <person name="Wilczek-Boney K."/>
            <person name="Hale W."/>
            <person name="Jakkamsetti A."/>
            <person name="Pham P."/>
            <person name="Ruth R."/>
            <person name="San Lucas F."/>
            <person name="Warren J."/>
            <person name="Zhang J."/>
            <person name="Zhao Z."/>
            <person name="Zhou C."/>
            <person name="Zhu D."/>
            <person name="Lee S."/>
            <person name="Bess C."/>
            <person name="Blankenburg K."/>
            <person name="Forbes L."/>
            <person name="Fu Q."/>
            <person name="Gubbala S."/>
            <person name="Hirani K."/>
            <person name="Jayaseelan J.C."/>
            <person name="Lara F."/>
            <person name="Munidasa M."/>
            <person name="Palculict T."/>
            <person name="Patil S."/>
            <person name="Pu L.-L."/>
            <person name="Saada N."/>
            <person name="Tang L."/>
            <person name="Weissenberger G."/>
            <person name="Zhu Y."/>
            <person name="Hemphill L."/>
            <person name="Shang Y."/>
            <person name="Youmans B."/>
            <person name="Ayvaz T."/>
            <person name="Ross M."/>
            <person name="Santibanez J."/>
            <person name="Aqrawi P."/>
            <person name="Gross S."/>
            <person name="Joshi V."/>
            <person name="Fowler G."/>
            <person name="Nazareth L."/>
            <person name="Reid J."/>
            <person name="Worley K."/>
            <person name="Petrosino J."/>
            <person name="Highlander S."/>
            <person name="Gibbs R."/>
        </authorList>
    </citation>
    <scope>NUCLEOTIDE SEQUENCE [LARGE SCALE GENOMIC DNA]</scope>
    <source>
        <strain evidence="10 11">ATCC 51599</strain>
    </source>
</reference>
<dbReference type="GO" id="GO:0055085">
    <property type="term" value="P:transmembrane transport"/>
    <property type="evidence" value="ECO:0007669"/>
    <property type="project" value="InterPro"/>
</dbReference>
<feature type="transmembrane region" description="Helical" evidence="7">
    <location>
        <begin position="175"/>
        <end position="200"/>
    </location>
</feature>
<comment type="subcellular location">
    <subcellularLocation>
        <location evidence="1 7">Cell membrane</location>
        <topology evidence="1 7">Multi-pass membrane protein</topology>
    </subcellularLocation>
</comment>
<dbReference type="InterPro" id="IPR050366">
    <property type="entry name" value="BP-dependent_transpt_permease"/>
</dbReference>
<evidence type="ECO:0000256" key="8">
    <source>
        <dbReference type="SAM" id="MobiDB-lite"/>
    </source>
</evidence>
<evidence type="ECO:0000256" key="7">
    <source>
        <dbReference type="RuleBase" id="RU363032"/>
    </source>
</evidence>
<dbReference type="InterPro" id="IPR025966">
    <property type="entry name" value="OppC_N"/>
</dbReference>
<dbReference type="Gene3D" id="1.10.3720.10">
    <property type="entry name" value="MetI-like"/>
    <property type="match status" value="1"/>
</dbReference>
<feature type="transmembrane region" description="Helical" evidence="7">
    <location>
        <begin position="294"/>
        <end position="315"/>
    </location>
</feature>
<dbReference type="Pfam" id="PF12911">
    <property type="entry name" value="OppC_N"/>
    <property type="match status" value="1"/>
</dbReference>
<accession>E7S0L3</accession>
<evidence type="ECO:0000256" key="3">
    <source>
        <dbReference type="ARBA" id="ARBA00022475"/>
    </source>
</evidence>
<comment type="similarity">
    <text evidence="7">Belongs to the binding-protein-dependent transport system permease family.</text>
</comment>
<evidence type="ECO:0000256" key="4">
    <source>
        <dbReference type="ARBA" id="ARBA00022692"/>
    </source>
</evidence>
<proteinExistence type="inferred from homology"/>
<name>E7S0L3_9BURK</name>
<dbReference type="Pfam" id="PF00528">
    <property type="entry name" value="BPD_transp_1"/>
    <property type="match status" value="1"/>
</dbReference>
<dbReference type="GO" id="GO:0005886">
    <property type="term" value="C:plasma membrane"/>
    <property type="evidence" value="ECO:0007669"/>
    <property type="project" value="UniProtKB-SubCell"/>
</dbReference>
<dbReference type="SUPFAM" id="SSF161098">
    <property type="entry name" value="MetI-like"/>
    <property type="match status" value="1"/>
</dbReference>
<evidence type="ECO:0000313" key="10">
    <source>
        <dbReference type="EMBL" id="EFV93787.1"/>
    </source>
</evidence>
<keyword evidence="2 7" id="KW-0813">Transport</keyword>
<keyword evidence="4 7" id="KW-0812">Transmembrane</keyword>
<feature type="compositionally biased region" description="Basic and acidic residues" evidence="8">
    <location>
        <begin position="30"/>
        <end position="40"/>
    </location>
</feature>